<dbReference type="KEGG" id="poj:PtoMrB4_23680"/>
<dbReference type="GeneID" id="57397589"/>
<reference evidence="1 2" key="1">
    <citation type="journal article" date="2020" name="Microbiol. Resour. Announc.">
        <title>Complete genome sequence of Pseudomonas otitidis strain MrB4, isolated from Lake Biwa in Japan.</title>
        <authorList>
            <person name="Miyazaki K."/>
            <person name="Hase E."/>
            <person name="Maruya T."/>
        </authorList>
    </citation>
    <scope>NUCLEOTIDE SEQUENCE [LARGE SCALE GENOMIC DNA]</scope>
    <source>
        <strain evidence="1 2">MrB4</strain>
    </source>
</reference>
<gene>
    <name evidence="1" type="ORF">PtoMrB4_23680</name>
</gene>
<dbReference type="AlphaFoldDB" id="A0A679GC09"/>
<dbReference type="EMBL" id="AP022642">
    <property type="protein sequence ID" value="BCA28391.1"/>
    <property type="molecule type" value="Genomic_DNA"/>
</dbReference>
<evidence type="ECO:0000313" key="1">
    <source>
        <dbReference type="EMBL" id="BCA28391.1"/>
    </source>
</evidence>
<name>A0A679GC09_9GAMM</name>
<dbReference type="Proteomes" id="UP000501237">
    <property type="component" value="Chromosome"/>
</dbReference>
<proteinExistence type="predicted"/>
<dbReference type="RefSeq" id="WP_142010449.1">
    <property type="nucleotide sequence ID" value="NZ_AP022642.1"/>
</dbReference>
<evidence type="ECO:0000313" key="2">
    <source>
        <dbReference type="Proteomes" id="UP000501237"/>
    </source>
</evidence>
<organism evidence="1 2">
    <name type="scientific">Metapseudomonas otitidis</name>
    <dbReference type="NCBI Taxonomy" id="319939"/>
    <lineage>
        <taxon>Bacteria</taxon>
        <taxon>Pseudomonadati</taxon>
        <taxon>Pseudomonadota</taxon>
        <taxon>Gammaproteobacteria</taxon>
        <taxon>Pseudomonadales</taxon>
        <taxon>Pseudomonadaceae</taxon>
        <taxon>Metapseudomonas</taxon>
    </lineage>
</organism>
<accession>A0A679GC09</accession>
<sequence length="77" mass="8528">MKDSRISVGQIWGDDIPNRIRANGYDSLFCVYVGLKLEAVFVSLEELNKFLPYIENEIVGSFNGTTGHPPIATPLIS</sequence>
<protein>
    <submittedName>
        <fullName evidence="1">Uncharacterized protein</fullName>
    </submittedName>
</protein>